<dbReference type="InterPro" id="IPR007707">
    <property type="entry name" value="TACC_C"/>
</dbReference>
<dbReference type="Proteomes" id="UP000616769">
    <property type="component" value="Unassembled WGS sequence"/>
</dbReference>
<dbReference type="EMBL" id="JXLN01016355">
    <property type="protein sequence ID" value="KPM11062.1"/>
    <property type="molecule type" value="Genomic_DNA"/>
</dbReference>
<dbReference type="VEuPathDB" id="VectorBase:SSCA010669"/>
<comment type="similarity">
    <text evidence="2">Belongs to the TACC family.</text>
</comment>
<evidence type="ECO:0000313" key="7">
    <source>
        <dbReference type="EMBL" id="KPM11062.1"/>
    </source>
</evidence>
<reference evidence="7 8" key="1">
    <citation type="journal article" date="2015" name="Parasit. Vectors">
        <title>Draft genome of the scabies mite.</title>
        <authorList>
            <person name="Rider S.D.Jr."/>
            <person name="Morgan M.S."/>
            <person name="Arlian L.G."/>
        </authorList>
    </citation>
    <scope>NUCLEOTIDE SEQUENCE [LARGE SCALE GENOMIC DNA]</scope>
    <source>
        <strain evidence="7">Arlian Lab</strain>
    </source>
</reference>
<dbReference type="Gene3D" id="1.20.5.1700">
    <property type="match status" value="1"/>
</dbReference>
<keyword evidence="3" id="KW-0963">Cytoplasm</keyword>
<organism evidence="7 8">
    <name type="scientific">Sarcoptes scabiei</name>
    <name type="common">Itch mite</name>
    <name type="synonym">Acarus scabiei</name>
    <dbReference type="NCBI Taxonomy" id="52283"/>
    <lineage>
        <taxon>Eukaryota</taxon>
        <taxon>Metazoa</taxon>
        <taxon>Ecdysozoa</taxon>
        <taxon>Arthropoda</taxon>
        <taxon>Chelicerata</taxon>
        <taxon>Arachnida</taxon>
        <taxon>Acari</taxon>
        <taxon>Acariformes</taxon>
        <taxon>Sarcoptiformes</taxon>
        <taxon>Astigmata</taxon>
        <taxon>Psoroptidia</taxon>
        <taxon>Sarcoptoidea</taxon>
        <taxon>Sarcoptidae</taxon>
        <taxon>Sarcoptinae</taxon>
        <taxon>Sarcoptes</taxon>
    </lineage>
</organism>
<evidence type="ECO:0000256" key="2">
    <source>
        <dbReference type="ARBA" id="ARBA00009423"/>
    </source>
</evidence>
<evidence type="ECO:0000313" key="8">
    <source>
        <dbReference type="Proteomes" id="UP000616769"/>
    </source>
</evidence>
<sequence>MSESIDEDQQQQFKPSEKFLQELGALKYSNVNTEPSVTRMSIVRQFDPMTADHQTPNSNNRPSISIQSVNVSSPAFVQRNSINLNLQNPDPGNDNEIESSESNQSATLIHLNTPLRPINGDHLTEITNSSNKSNGCTNLKNSFLEPQNEQIIQMNEEIGNLELKSENLELLIGQLALINEEVIELAMKKINKIQKDLEKKDEAYDNLRSLVKEMDNRESQNRSKTQELISKLKEKEQECKNWKQQAEEAVESANQRVQNVSSTETVSLKAQIKVLEMRVNSLQSQIEQKNRENEELSNIVNELIATNKAT</sequence>
<evidence type="ECO:0000256" key="3">
    <source>
        <dbReference type="ARBA" id="ARBA00022490"/>
    </source>
</evidence>
<name>A0A132AJ98_SARSC</name>
<comment type="subcellular location">
    <subcellularLocation>
        <location evidence="1">Cytoplasm</location>
        <location evidence="1">Cytoskeleton</location>
    </subcellularLocation>
</comment>
<keyword evidence="4" id="KW-0175">Coiled coil</keyword>
<proteinExistence type="inferred from homology"/>
<dbReference type="GO" id="GO:0005856">
    <property type="term" value="C:cytoskeleton"/>
    <property type="evidence" value="ECO:0007669"/>
    <property type="project" value="UniProtKB-SubCell"/>
</dbReference>
<keyword evidence="5" id="KW-0206">Cytoskeleton</keyword>
<accession>A0A132AJ98</accession>
<gene>
    <name evidence="7" type="ORF">QR98_0096280</name>
</gene>
<evidence type="ECO:0000256" key="5">
    <source>
        <dbReference type="ARBA" id="ARBA00023212"/>
    </source>
</evidence>
<evidence type="ECO:0000259" key="6">
    <source>
        <dbReference type="Pfam" id="PF05010"/>
    </source>
</evidence>
<protein>
    <submittedName>
        <fullName evidence="7">Transforming acidic coiled-coil-containing protein 3 (ERIC-1)-like protein</fullName>
    </submittedName>
</protein>
<comment type="caution">
    <text evidence="7">The sequence shown here is derived from an EMBL/GenBank/DDBJ whole genome shotgun (WGS) entry which is preliminary data.</text>
</comment>
<feature type="domain" description="Transforming acidic coiled-coil-containing protein C-terminal" evidence="6">
    <location>
        <begin position="184"/>
        <end position="304"/>
    </location>
</feature>
<dbReference type="Pfam" id="PF05010">
    <property type="entry name" value="TACC_C"/>
    <property type="match status" value="1"/>
</dbReference>
<dbReference type="AlphaFoldDB" id="A0A132AJ98"/>
<evidence type="ECO:0000256" key="1">
    <source>
        <dbReference type="ARBA" id="ARBA00004245"/>
    </source>
</evidence>
<dbReference type="OrthoDB" id="10255048at2759"/>
<evidence type="ECO:0000256" key="4">
    <source>
        <dbReference type="ARBA" id="ARBA00023054"/>
    </source>
</evidence>